<organism evidence="2">
    <name type="scientific">uncultured Woeseiaceae bacterium</name>
    <dbReference type="NCBI Taxonomy" id="1983305"/>
    <lineage>
        <taxon>Bacteria</taxon>
        <taxon>Pseudomonadati</taxon>
        <taxon>Pseudomonadota</taxon>
        <taxon>Gammaproteobacteria</taxon>
        <taxon>Woeseiales</taxon>
        <taxon>Woeseiaceae</taxon>
        <taxon>environmental samples</taxon>
    </lineage>
</organism>
<reference evidence="2" key="1">
    <citation type="submission" date="2019-07" db="EMBL/GenBank/DDBJ databases">
        <authorList>
            <person name="Weber M."/>
            <person name="Kostadinov I."/>
            <person name="Kostadinov D I."/>
        </authorList>
    </citation>
    <scope>NUCLEOTIDE SEQUENCE</scope>
    <source>
        <strain evidence="2">Gfbio:sag-sample-m06:053724c1-46a9-4a36-b237-ea2bf867836b</strain>
    </source>
</reference>
<dbReference type="Gene3D" id="3.30.70.1070">
    <property type="entry name" value="Sporulation related repeat"/>
    <property type="match status" value="1"/>
</dbReference>
<evidence type="ECO:0000313" key="2">
    <source>
        <dbReference type="EMBL" id="VUX55413.1"/>
    </source>
</evidence>
<protein>
    <recommendedName>
        <fullName evidence="1">SPOR domain-containing protein</fullName>
    </recommendedName>
</protein>
<dbReference type="Pfam" id="PF05036">
    <property type="entry name" value="SPOR"/>
    <property type="match status" value="1"/>
</dbReference>
<dbReference type="SUPFAM" id="SSF110997">
    <property type="entry name" value="Sporulation related repeat"/>
    <property type="match status" value="1"/>
</dbReference>
<dbReference type="InterPro" id="IPR052521">
    <property type="entry name" value="Cell_div_SPOR-domain"/>
</dbReference>
<name>A0A7D9H446_9GAMM</name>
<feature type="domain" description="SPOR" evidence="1">
    <location>
        <begin position="90"/>
        <end position="170"/>
    </location>
</feature>
<dbReference type="PROSITE" id="PS51724">
    <property type="entry name" value="SPOR"/>
    <property type="match status" value="1"/>
</dbReference>
<evidence type="ECO:0000259" key="1">
    <source>
        <dbReference type="PROSITE" id="PS51724"/>
    </source>
</evidence>
<accession>A0A7D9H446</accession>
<gene>
    <name evidence="2" type="ORF">JTBM06_V1_20034</name>
</gene>
<proteinExistence type="predicted"/>
<dbReference type="EMBL" id="LR633967">
    <property type="protein sequence ID" value="VUX55413.1"/>
    <property type="molecule type" value="Genomic_DNA"/>
</dbReference>
<dbReference type="InterPro" id="IPR007730">
    <property type="entry name" value="SPOR-like_dom"/>
</dbReference>
<dbReference type="InterPro" id="IPR036680">
    <property type="entry name" value="SPOR-like_sf"/>
</dbReference>
<sequence length="170" mass="19119">MWMLFGLGVGLSVALAIFMKDREPAAAVQDAAPVPASLANTIDSNNEPATALPAEPPERRFDFYDMLPNFEVIIPEQEPDVSQDKELKAIERPGNYVLQAGSFTDFTDADRRRAQLALQGIESRIQRVSIDDKTYHRVRIGPTRDLDELNTLRSRLRQAQIDVLRIRIGD</sequence>
<dbReference type="GO" id="GO:0042834">
    <property type="term" value="F:peptidoglycan binding"/>
    <property type="evidence" value="ECO:0007669"/>
    <property type="project" value="InterPro"/>
</dbReference>
<dbReference type="AlphaFoldDB" id="A0A7D9H446"/>
<dbReference type="PANTHER" id="PTHR38687">
    <property type="entry name" value="CELL DIVISION PROTEIN DEDD-RELATED"/>
    <property type="match status" value="1"/>
</dbReference>